<gene>
    <name evidence="1" type="ORF">ACHAW5_001252</name>
</gene>
<accession>A0ABD3N052</accession>
<dbReference type="EMBL" id="JALLAZ020001655">
    <property type="protein sequence ID" value="KAL3769519.1"/>
    <property type="molecule type" value="Genomic_DNA"/>
</dbReference>
<protein>
    <submittedName>
        <fullName evidence="1">Uncharacterized protein</fullName>
    </submittedName>
</protein>
<evidence type="ECO:0000313" key="2">
    <source>
        <dbReference type="Proteomes" id="UP001530315"/>
    </source>
</evidence>
<sequence length="141" mass="15258">MAGGFCLNIRITSCIIESPLRGIHHPIERAFAVHAEVSASTGTILILNEGGHPGNYIAVIEESRTARITEAASARDCIVRKQHRIVTNDAVVDLDQINGCIHTNLCGFNFAFNRACILITITHNSELLTALVGLEGIQLVK</sequence>
<keyword evidence="2" id="KW-1185">Reference proteome</keyword>
<reference evidence="1 2" key="1">
    <citation type="submission" date="2024-10" db="EMBL/GenBank/DDBJ databases">
        <title>Updated reference genomes for cyclostephanoid diatoms.</title>
        <authorList>
            <person name="Roberts W.R."/>
            <person name="Alverson A.J."/>
        </authorList>
    </citation>
    <scope>NUCLEOTIDE SEQUENCE [LARGE SCALE GENOMIC DNA]</scope>
    <source>
        <strain evidence="1 2">AJA276-08</strain>
    </source>
</reference>
<comment type="caution">
    <text evidence="1">The sequence shown here is derived from an EMBL/GenBank/DDBJ whole genome shotgun (WGS) entry which is preliminary data.</text>
</comment>
<organism evidence="1 2">
    <name type="scientific">Stephanodiscus triporus</name>
    <dbReference type="NCBI Taxonomy" id="2934178"/>
    <lineage>
        <taxon>Eukaryota</taxon>
        <taxon>Sar</taxon>
        <taxon>Stramenopiles</taxon>
        <taxon>Ochrophyta</taxon>
        <taxon>Bacillariophyta</taxon>
        <taxon>Coscinodiscophyceae</taxon>
        <taxon>Thalassiosirophycidae</taxon>
        <taxon>Stephanodiscales</taxon>
        <taxon>Stephanodiscaceae</taxon>
        <taxon>Stephanodiscus</taxon>
    </lineage>
</organism>
<dbReference type="AlphaFoldDB" id="A0ABD3N052"/>
<name>A0ABD3N052_9STRA</name>
<proteinExistence type="predicted"/>
<dbReference type="Proteomes" id="UP001530315">
    <property type="component" value="Unassembled WGS sequence"/>
</dbReference>
<evidence type="ECO:0000313" key="1">
    <source>
        <dbReference type="EMBL" id="KAL3769519.1"/>
    </source>
</evidence>